<organism evidence="1 2">
    <name type="scientific">Stutzerimonas stutzeri</name>
    <name type="common">Pseudomonas stutzeri</name>
    <dbReference type="NCBI Taxonomy" id="316"/>
    <lineage>
        <taxon>Bacteria</taxon>
        <taxon>Pseudomonadati</taxon>
        <taxon>Pseudomonadota</taxon>
        <taxon>Gammaproteobacteria</taxon>
        <taxon>Pseudomonadales</taxon>
        <taxon>Pseudomonadaceae</taxon>
        <taxon>Stutzerimonas</taxon>
    </lineage>
</organism>
<evidence type="ECO:0000313" key="1">
    <source>
        <dbReference type="EMBL" id="MDH1234500.1"/>
    </source>
</evidence>
<accession>A0AA42P6D2</accession>
<gene>
    <name evidence="1" type="ORF">N5C32_00420</name>
</gene>
<dbReference type="AlphaFoldDB" id="A0AA42P6D2"/>
<protein>
    <submittedName>
        <fullName evidence="1">Uncharacterized protein</fullName>
    </submittedName>
</protein>
<sequence length="68" mass="7728">MTINWSQLKTAEQKAAEAEAAERKRVNAESRAYLLSTDWYVVRMQETGVPIPDDILLARQAARDHVVD</sequence>
<evidence type="ECO:0000313" key="2">
    <source>
        <dbReference type="Proteomes" id="UP001158500"/>
    </source>
</evidence>
<reference evidence="1" key="1">
    <citation type="submission" date="2022-09" db="EMBL/GenBank/DDBJ databases">
        <title>Intensive care unit water sources are persistently colonized with multi-drug resistant bacteria and are the site of extensive horizontal gene transfer of antibiotic resistance genes.</title>
        <authorList>
            <person name="Diorio-Toth L."/>
        </authorList>
    </citation>
    <scope>NUCLEOTIDE SEQUENCE</scope>
    <source>
        <strain evidence="1">GD03947</strain>
    </source>
</reference>
<comment type="caution">
    <text evidence="1">The sequence shown here is derived from an EMBL/GenBank/DDBJ whole genome shotgun (WGS) entry which is preliminary data.</text>
</comment>
<name>A0AA42P6D2_STUST</name>
<dbReference type="Proteomes" id="UP001158500">
    <property type="component" value="Unassembled WGS sequence"/>
</dbReference>
<dbReference type="RefSeq" id="WP_279640977.1">
    <property type="nucleotide sequence ID" value="NZ_JAOCAE010000001.1"/>
</dbReference>
<dbReference type="EMBL" id="JAOCAE010000001">
    <property type="protein sequence ID" value="MDH1234500.1"/>
    <property type="molecule type" value="Genomic_DNA"/>
</dbReference>
<proteinExistence type="predicted"/>